<evidence type="ECO:0008006" key="3">
    <source>
        <dbReference type="Google" id="ProtNLM"/>
    </source>
</evidence>
<sequence length="1016" mass="112356">MLSINCQSLLKQLEINCVTGGMRLTLDYLVALLASATSHDATARVDAAKAINKYVVDADKDYYRLLLQLVSDQTKDPGIRKQAAIQAKNFMRFVDVAMRQHHLEVWHAFRQRERADLVSSLFSSLADPVVSMYMANILSAVLEAEMAVAHNSVKLILDNIRIVYMDAKQASPKMREEVLNIFVYFYEDVSPAEAQKLDDPSGIVEFCVKDAIGADPTPGTMSAGLKILTQKFKYGALDPTFVCQLLGVLLSLGASHSVLLTTPIMAMLIALLTTSPDALTVNDGMNTQVSLPLSLAVRITTLAKTAYIAQSGSPDAEQAHLELQAQLPGGCLPSGYYHDPLANILAVLEFWNVMATTQLIGRSEFSATMMESLVSGVILPLIFSDQFTEQSIHATDVGNIKDAASITLGYIVSSSVHFYTNMFPLVFKSLEALFQTGPCKDPSNLTGCLQDLNIFLIIRAFICKVADGLPESHTLTPQITWLLNLTFDRVSFIVTQNATEGLPHFMPSLSVLAAELVTRLAEQMPKRLTPLIELYLNKCVQPLLYNKLPSGKIMGYGLQVFTYFYENAEICQYLIAYLPPILQHVTTEIANFVLSKDEVNAGALIQAGNQHAELITACFSEANSVEGLDKCLSFFITVLKDIGPRILTSNGDEMPAGTSFMEMVLTYMTQTLVSYAYCSSKNFNVDLILSALTLVLQLLLEIYTRVDLDKVQMAAADFIIQAIFIENLIPQISTCIQEWLQPGVSVSTCSTPGSTSSERPTLLAICGHFIEVNVDAYHTHHTFVALVQSLLHLTSPDKMELVYKIMLSRFNGASTIKTKEAIVLLLFEATRLRYLSFQSDSFGSQACQCYTKPIEELYRLLKDCSLLCKNGVRTDKRGLKYVSVDLAQLSKATVKLFEMVLYTSVTNTIPLDVFLESMSGSIETIIQCHTYEDESIQLNLKMIYNMPFKGIFLSMFTIASARVAMLSNYACRSSIYSFLKKISNEVEGEVDPNYSEIHRSFLNACSSLITGSCVDK</sequence>
<evidence type="ECO:0000313" key="1">
    <source>
        <dbReference type="EMBL" id="ESU39762.1"/>
    </source>
</evidence>
<reference evidence="1 2" key="2">
    <citation type="journal article" date="2013" name="Genome Biol. Evol.">
        <title>Genome sequencing of Giardia lamblia genotypes A2 and B isolates (DH and GS) and comparative analysis with the genomes of genotypes A1 and E (WB and Pig).</title>
        <authorList>
            <person name="Adam R.D."/>
            <person name="Dahlstrom E.W."/>
            <person name="Martens C.A."/>
            <person name="Bruno D.P."/>
            <person name="Barbian K.D."/>
            <person name="Ricklefs S.M."/>
            <person name="Hernandez M.M."/>
            <person name="Narla N.P."/>
            <person name="Patel R.B."/>
            <person name="Porcella S.F."/>
            <person name="Nash T.E."/>
        </authorList>
    </citation>
    <scope>NUCLEOTIDE SEQUENCE [LARGE SCALE GENOMIC DNA]</scope>
    <source>
        <strain evidence="1 2">DH</strain>
    </source>
</reference>
<dbReference type="Gene3D" id="1.25.10.10">
    <property type="entry name" value="Leucine-rich Repeat Variant"/>
    <property type="match status" value="1"/>
</dbReference>
<proteinExistence type="predicted"/>
<dbReference type="VEuPathDB" id="GiardiaDB:DHA2_14704"/>
<dbReference type="AlphaFoldDB" id="V6TN49"/>
<protein>
    <recommendedName>
        <fullName evidence="3">Importin N-terminal domain-containing protein</fullName>
    </recommendedName>
</protein>
<reference evidence="2" key="1">
    <citation type="submission" date="2012-02" db="EMBL/GenBank/DDBJ databases">
        <title>Genome sequencing of Giardia lamblia Genotypes A2 and B isolates (DH and GS) and comparative analysis with the genomes of Genotypes A1 and E (WB and Pig).</title>
        <authorList>
            <person name="Adam R."/>
            <person name="Dahlstrom E."/>
            <person name="Martens C."/>
            <person name="Bruno D."/>
            <person name="Barbian K."/>
            <person name="Porcella S.F."/>
            <person name="Nash T."/>
        </authorList>
    </citation>
    <scope>NUCLEOTIDE SEQUENCE</scope>
    <source>
        <strain evidence="2">DH</strain>
    </source>
</reference>
<dbReference type="Proteomes" id="UP000018320">
    <property type="component" value="Unassembled WGS sequence"/>
</dbReference>
<gene>
    <name evidence="1" type="ORF">DHA2_14704</name>
</gene>
<name>V6TN49_GIAIN</name>
<dbReference type="SUPFAM" id="SSF48371">
    <property type="entry name" value="ARM repeat"/>
    <property type="match status" value="1"/>
</dbReference>
<dbReference type="InterPro" id="IPR016024">
    <property type="entry name" value="ARM-type_fold"/>
</dbReference>
<dbReference type="VEuPathDB" id="GiardiaDB:GL50581_2092"/>
<dbReference type="EMBL" id="AHGT01000001">
    <property type="protein sequence ID" value="ESU39762.1"/>
    <property type="molecule type" value="Genomic_DNA"/>
</dbReference>
<comment type="caution">
    <text evidence="1">The sequence shown here is derived from an EMBL/GenBank/DDBJ whole genome shotgun (WGS) entry which is preliminary data.</text>
</comment>
<evidence type="ECO:0000313" key="2">
    <source>
        <dbReference type="Proteomes" id="UP000018320"/>
    </source>
</evidence>
<dbReference type="VEuPathDB" id="GiardiaDB:GL50803_0014704"/>
<accession>V6TN49</accession>
<organism evidence="1 2">
    <name type="scientific">Giardia intestinalis</name>
    <name type="common">Giardia lamblia</name>
    <dbReference type="NCBI Taxonomy" id="5741"/>
    <lineage>
        <taxon>Eukaryota</taxon>
        <taxon>Metamonada</taxon>
        <taxon>Diplomonadida</taxon>
        <taxon>Hexamitidae</taxon>
        <taxon>Giardiinae</taxon>
        <taxon>Giardia</taxon>
    </lineage>
</organism>
<dbReference type="InterPro" id="IPR011989">
    <property type="entry name" value="ARM-like"/>
</dbReference>
<dbReference type="VEuPathDB" id="GiardiaDB:QR46_1109"/>